<keyword evidence="3" id="KW-0227">DNA damage</keyword>
<comment type="similarity">
    <text evidence="2">Belongs to the EAF1 family.</text>
</comment>
<sequence length="1676" mass="175808">MRNAGLSILAGQTTGEHTKADQNYEQLFQEELSHILTEYENTLLELYYWTSKKSPIHPNTPTSSDTLPHHPDLSQLDWCQIRESPEFSQFLTSHQLPSSGILPSNPTDSMSVVQNVETNSEGSINNVHGSRSPSHESRIIKSLPIARHRQKQSANRKTRIIQFGRRKTKSSRKNANHQSLELYGWLYKVQHQPLFKSLQSARKFLTTNHWKVARDELKAFRTLQRIEALKSQNLWSFRQIERHEAPPRTKSHWDFLLDEMQWLQADFKEERKLKIALSHQIGTWVMAWHRATDKSALCVRIRPRPALITTISSSGGAMDTDPLVPSVDSPTVPVIDQSPASANGALTPKVAWPELLDPNSSLLLNDTLSQELLAQFYEYPLMVPPVFSDSAVFEDILEHSQMVPLSNLMSSLVAFNEVAQRSEADDQGLQLVPQKRSGELLEHFLEELDRQSQAFLDDTELYLPATNAQEEADIQANGSDYVTAEDRTSSFTMSGFDGGYTGDHALYRPRKICRTLPGAQLYDDHQTLSPLFHHKSGSQDGGGGAHFPSPAMLHHIPPPESASAGSITWTPEDDTLLQDLVESYGSHWSLVADAFNTRNHLPGAKPRNGRDCFDRWAALGKQFPHMPNALDFNFASVASTPLSATFGFTGDNTAQRGNPATSFSGQEGSGGGKPASTTATVATAGDLATILTAEEKRGQRLQSLSEAMRKTLKKRQDIQSRTEQTLALRSKKVSAFEAAVDASAILAASGHGPSNGKTPRDANTPATNDTSGTTPAVSSAPTQGVNKASGDNTAKADPTGSGADDTTTTASGAAHNNNSNSAGAVATNNKPPGGPPSVVYRSPMELSSAKQELDIQMAQMALRRQRSFTTSQWAMQNLARTMTGRGGVPALPMGRPMGLPVRPPPGNNGVGGEAGAATGGGGGAAGGNPAMAAAAAGAHTPAQHPGLPNNPNLALLGHPNGAPNPNGLTPAQAAALAASMNAMAAANGGVPMNPGMGRGIPRIPGVPPGLAARLGPEQMQAFLAARQAHVFRQAMAAQAAAASAGSGAPPVLPNSATGQGPPQSQGGGGLHKPGAPAAGPPQGMPGQAVGVGGIPKPQFKPEMNMPFAMGGGNPTMANNLSALAVQFANLSPAQKLQLLQQQQHVQHLHQQYQQVMIQQQQFQQLQQHHQQQQHQQQQQQLQFQAGLSPDDLQKLQSQQLAQVHLRQQLQRAQLLQQRNQQQQQQQQHQQQLLQQQQNLKNSPSRPVPGSEGAISAQMDSSNPANIQPMVQSSPNPGDPTGGSPALAAHTGAALSTAPQHINQLLAAKLNIANISSADFMAAFEKHKQQHQGFNAEKLRLQLLQHHLAAAAQAQNGSPPAHLQLNPAMYMGTPGAGGGGGGGTPGVPMGLNMGNNRPPLNYSAAALQASLMNQGNNTLMAQALNAQRAAALAAAGAGAGAGAGSPGSNPMGPNGLLLPNMPPNMASMNPNALAAMAAAMAAASGNRIPPGQPHSSASSSPLPPTNMLAGNGPGSPGIGGLGVGVGVAGLSNPDSVANSPNPNNAGTTVSSPGMPPTSATASATVRASASPSGLLAHRTPNAGTKSNGLGNNHSPLLGAAANHALRNATGQLSNQNSPVMGNLRPTGPGTGGGGVHAAQAALTSAHSSPNPNAISNHATPNPFTAANPDNSTPGSSG</sequence>
<evidence type="ECO:0000256" key="8">
    <source>
        <dbReference type="ARBA" id="ARBA00029670"/>
    </source>
</evidence>
<dbReference type="GO" id="GO:0035267">
    <property type="term" value="C:NuA4 histone acetyltransferase complex"/>
    <property type="evidence" value="ECO:0007669"/>
    <property type="project" value="TreeGrafter"/>
</dbReference>
<feature type="compositionally biased region" description="Gly residues" evidence="9">
    <location>
        <begin position="908"/>
        <end position="926"/>
    </location>
</feature>
<dbReference type="GO" id="GO:0005634">
    <property type="term" value="C:nucleus"/>
    <property type="evidence" value="ECO:0007669"/>
    <property type="project" value="UniProtKB-SubCell"/>
</dbReference>
<evidence type="ECO:0000313" key="12">
    <source>
        <dbReference type="EMBL" id="RKP34811.1"/>
    </source>
</evidence>
<evidence type="ECO:0000256" key="5">
    <source>
        <dbReference type="ARBA" id="ARBA00023204"/>
    </source>
</evidence>
<dbReference type="Pfam" id="PF13921">
    <property type="entry name" value="Myb_DNA-bind_6"/>
    <property type="match status" value="1"/>
</dbReference>
<feature type="region of interest" description="Disordered" evidence="9">
    <location>
        <begin position="1531"/>
        <end position="1595"/>
    </location>
</feature>
<dbReference type="InterPro" id="IPR014012">
    <property type="entry name" value="HSA_dom"/>
</dbReference>
<dbReference type="Pfam" id="PF07529">
    <property type="entry name" value="HSA"/>
    <property type="match status" value="1"/>
</dbReference>
<evidence type="ECO:0000256" key="4">
    <source>
        <dbReference type="ARBA" id="ARBA00022853"/>
    </source>
</evidence>
<feature type="region of interest" description="Disordered" evidence="9">
    <location>
        <begin position="749"/>
        <end position="841"/>
    </location>
</feature>
<evidence type="ECO:0000256" key="1">
    <source>
        <dbReference type="ARBA" id="ARBA00004123"/>
    </source>
</evidence>
<feature type="compositionally biased region" description="Low complexity" evidence="9">
    <location>
        <begin position="1220"/>
        <end position="1239"/>
    </location>
</feature>
<organism evidence="12 13">
    <name type="scientific">Dimargaris cristalligena</name>
    <dbReference type="NCBI Taxonomy" id="215637"/>
    <lineage>
        <taxon>Eukaryota</taxon>
        <taxon>Fungi</taxon>
        <taxon>Fungi incertae sedis</taxon>
        <taxon>Zoopagomycota</taxon>
        <taxon>Kickxellomycotina</taxon>
        <taxon>Dimargaritomycetes</taxon>
        <taxon>Dimargaritales</taxon>
        <taxon>Dimargaritaceae</taxon>
        <taxon>Dimargaris</taxon>
    </lineage>
</organism>
<evidence type="ECO:0000259" key="11">
    <source>
        <dbReference type="PROSITE" id="PS51204"/>
    </source>
</evidence>
<keyword evidence="5" id="KW-0234">DNA repair</keyword>
<reference evidence="13" key="1">
    <citation type="journal article" date="2018" name="Nat. Microbiol.">
        <title>Leveraging single-cell genomics to expand the fungal tree of life.</title>
        <authorList>
            <person name="Ahrendt S.R."/>
            <person name="Quandt C.A."/>
            <person name="Ciobanu D."/>
            <person name="Clum A."/>
            <person name="Salamov A."/>
            <person name="Andreopoulos B."/>
            <person name="Cheng J.F."/>
            <person name="Woyke T."/>
            <person name="Pelin A."/>
            <person name="Henrissat B."/>
            <person name="Reynolds N.K."/>
            <person name="Benny G.L."/>
            <person name="Smith M.E."/>
            <person name="James T.Y."/>
            <person name="Grigoriev I.V."/>
        </authorList>
    </citation>
    <scope>NUCLEOTIDE SEQUENCE [LARGE SCALE GENOMIC DNA]</scope>
    <source>
        <strain evidence="13">RSA 468</strain>
    </source>
</reference>
<dbReference type="PROSITE" id="PS51204">
    <property type="entry name" value="HSA"/>
    <property type="match status" value="1"/>
</dbReference>
<dbReference type="GO" id="GO:0006281">
    <property type="term" value="P:DNA repair"/>
    <property type="evidence" value="ECO:0007669"/>
    <property type="project" value="UniProtKB-KW"/>
</dbReference>
<proteinExistence type="inferred from homology"/>
<evidence type="ECO:0000256" key="2">
    <source>
        <dbReference type="ARBA" id="ARBA00008913"/>
    </source>
</evidence>
<feature type="compositionally biased region" description="Low complexity" evidence="9">
    <location>
        <begin position="796"/>
        <end position="829"/>
    </location>
</feature>
<keyword evidence="13" id="KW-1185">Reference proteome</keyword>
<accession>A0A4P9ZQ22</accession>
<feature type="compositionally biased region" description="Polar residues" evidence="9">
    <location>
        <begin position="1532"/>
        <end position="1548"/>
    </location>
</feature>
<dbReference type="InterPro" id="IPR009057">
    <property type="entry name" value="Homeodomain-like_sf"/>
</dbReference>
<dbReference type="Proteomes" id="UP000268162">
    <property type="component" value="Unassembled WGS sequence"/>
</dbReference>
<keyword evidence="4" id="KW-0156">Chromatin regulator</keyword>
<feature type="compositionally biased region" description="Polar residues" evidence="9">
    <location>
        <begin position="764"/>
        <end position="792"/>
    </location>
</feature>
<dbReference type="InterPro" id="IPR001005">
    <property type="entry name" value="SANT/Myb"/>
</dbReference>
<feature type="domain" description="HSA" evidence="11">
    <location>
        <begin position="240"/>
        <end position="313"/>
    </location>
</feature>
<dbReference type="PROSITE" id="PS50090">
    <property type="entry name" value="MYB_LIKE"/>
    <property type="match status" value="1"/>
</dbReference>
<feature type="compositionally biased region" description="Polar residues" evidence="9">
    <location>
        <begin position="1580"/>
        <end position="1593"/>
    </location>
</feature>
<evidence type="ECO:0000256" key="6">
    <source>
        <dbReference type="ARBA" id="ARBA00023242"/>
    </source>
</evidence>
<dbReference type="Gene3D" id="1.10.10.60">
    <property type="entry name" value="Homeodomain-like"/>
    <property type="match status" value="1"/>
</dbReference>
<feature type="region of interest" description="Disordered" evidence="9">
    <location>
        <begin position="649"/>
        <end position="677"/>
    </location>
</feature>
<keyword evidence="6" id="KW-0539">Nucleus</keyword>
<evidence type="ECO:0000256" key="7">
    <source>
        <dbReference type="ARBA" id="ARBA00025178"/>
    </source>
</evidence>
<dbReference type="STRING" id="215637.A0A4P9ZQ22"/>
<dbReference type="PANTHER" id="PTHR46459:SF1">
    <property type="entry name" value="E1A-BINDING PROTEIN P400"/>
    <property type="match status" value="1"/>
</dbReference>
<feature type="region of interest" description="Disordered" evidence="9">
    <location>
        <begin position="1044"/>
        <end position="1097"/>
    </location>
</feature>
<feature type="region of interest" description="Disordered" evidence="9">
    <location>
        <begin position="900"/>
        <end position="965"/>
    </location>
</feature>
<dbReference type="GO" id="GO:0003682">
    <property type="term" value="F:chromatin binding"/>
    <property type="evidence" value="ECO:0007669"/>
    <property type="project" value="TreeGrafter"/>
</dbReference>
<name>A0A4P9ZQ22_9FUNG</name>
<dbReference type="SMART" id="SM00717">
    <property type="entry name" value="SANT"/>
    <property type="match status" value="1"/>
</dbReference>
<feature type="compositionally biased region" description="Low complexity" evidence="9">
    <location>
        <begin position="927"/>
        <end position="961"/>
    </location>
</feature>
<protein>
    <recommendedName>
        <fullName evidence="8">Vacuolar import and degradation protein 21</fullName>
    </recommendedName>
</protein>
<evidence type="ECO:0000256" key="9">
    <source>
        <dbReference type="SAM" id="MobiDB-lite"/>
    </source>
</evidence>
<feature type="region of interest" description="Disordered" evidence="9">
    <location>
        <begin position="1484"/>
        <end position="1514"/>
    </location>
</feature>
<feature type="region of interest" description="Disordered" evidence="9">
    <location>
        <begin position="1610"/>
        <end position="1676"/>
    </location>
</feature>
<dbReference type="GO" id="GO:0006325">
    <property type="term" value="P:chromatin organization"/>
    <property type="evidence" value="ECO:0007669"/>
    <property type="project" value="UniProtKB-KW"/>
</dbReference>
<feature type="compositionally biased region" description="Polar residues" evidence="9">
    <location>
        <begin position="1640"/>
        <end position="1676"/>
    </location>
</feature>
<feature type="compositionally biased region" description="Polar residues" evidence="9">
    <location>
        <begin position="1257"/>
        <end position="1275"/>
    </location>
</feature>
<comment type="function">
    <text evidence="7">Component of the NuA4 histone acetyltransferase complex which is involved in transcriptional activation of selected genes principally by acetylation of nucleosomal histone H4 and H2A. The NuA4 complex is also involved in DNA repair.</text>
</comment>
<evidence type="ECO:0000256" key="3">
    <source>
        <dbReference type="ARBA" id="ARBA00022763"/>
    </source>
</evidence>
<dbReference type="EMBL" id="ML003061">
    <property type="protein sequence ID" value="RKP34811.1"/>
    <property type="molecule type" value="Genomic_DNA"/>
</dbReference>
<feature type="compositionally biased region" description="Polar residues" evidence="9">
    <location>
        <begin position="650"/>
        <end position="666"/>
    </location>
</feature>
<feature type="compositionally biased region" description="Low complexity" evidence="9">
    <location>
        <begin position="1549"/>
        <end position="1571"/>
    </location>
</feature>
<dbReference type="SMART" id="SM00573">
    <property type="entry name" value="HSA"/>
    <property type="match status" value="1"/>
</dbReference>
<feature type="region of interest" description="Disordered" evidence="9">
    <location>
        <begin position="1220"/>
        <end position="1287"/>
    </location>
</feature>
<dbReference type="PANTHER" id="PTHR46459">
    <property type="entry name" value="E1A-BINDING PROTEIN P400-RELATED"/>
    <property type="match status" value="1"/>
</dbReference>
<feature type="domain" description="Myb-like" evidence="10">
    <location>
        <begin position="569"/>
        <end position="620"/>
    </location>
</feature>
<gene>
    <name evidence="12" type="ORF">BJ085DRAFT_27890</name>
</gene>
<dbReference type="SUPFAM" id="SSF46689">
    <property type="entry name" value="Homeodomain-like"/>
    <property type="match status" value="1"/>
</dbReference>
<evidence type="ECO:0000259" key="10">
    <source>
        <dbReference type="PROSITE" id="PS50090"/>
    </source>
</evidence>
<comment type="subcellular location">
    <subcellularLocation>
        <location evidence="1">Nucleus</location>
    </subcellularLocation>
</comment>
<evidence type="ECO:0000313" key="13">
    <source>
        <dbReference type="Proteomes" id="UP000268162"/>
    </source>
</evidence>
<dbReference type="CDD" id="cd00167">
    <property type="entry name" value="SANT"/>
    <property type="match status" value="1"/>
</dbReference>